<evidence type="ECO:0000256" key="4">
    <source>
        <dbReference type="ARBA" id="ARBA00023136"/>
    </source>
</evidence>
<dbReference type="HOGENOM" id="CLU_008455_11_0_1"/>
<dbReference type="OrthoDB" id="6770063at2759"/>
<evidence type="ECO:0000313" key="7">
    <source>
        <dbReference type="EMBL" id="KIM92697.1"/>
    </source>
</evidence>
<accession>A0A0C3CSQ0</accession>
<feature type="transmembrane region" description="Helical" evidence="5">
    <location>
        <begin position="24"/>
        <end position="46"/>
    </location>
</feature>
<protein>
    <recommendedName>
        <fullName evidence="6">Major facilitator superfamily (MFS) profile domain-containing protein</fullName>
    </recommendedName>
</protein>
<evidence type="ECO:0000256" key="2">
    <source>
        <dbReference type="ARBA" id="ARBA00022692"/>
    </source>
</evidence>
<dbReference type="GO" id="GO:0005886">
    <property type="term" value="C:plasma membrane"/>
    <property type="evidence" value="ECO:0007669"/>
    <property type="project" value="TreeGrafter"/>
</dbReference>
<proteinExistence type="predicted"/>
<dbReference type="Proteomes" id="UP000054321">
    <property type="component" value="Unassembled WGS sequence"/>
</dbReference>
<evidence type="ECO:0000256" key="1">
    <source>
        <dbReference type="ARBA" id="ARBA00004141"/>
    </source>
</evidence>
<feature type="transmembrane region" description="Helical" evidence="5">
    <location>
        <begin position="53"/>
        <end position="72"/>
    </location>
</feature>
<dbReference type="InterPro" id="IPR020846">
    <property type="entry name" value="MFS_dom"/>
</dbReference>
<dbReference type="InterPro" id="IPR011701">
    <property type="entry name" value="MFS"/>
</dbReference>
<name>A0A0C3CSQ0_OIDMZ</name>
<evidence type="ECO:0000313" key="8">
    <source>
        <dbReference type="Proteomes" id="UP000054321"/>
    </source>
</evidence>
<dbReference type="Gene3D" id="1.20.1250.20">
    <property type="entry name" value="MFS general substrate transporter like domains"/>
    <property type="match status" value="1"/>
</dbReference>
<feature type="non-terminal residue" evidence="7">
    <location>
        <position position="1"/>
    </location>
</feature>
<dbReference type="CDD" id="cd17323">
    <property type="entry name" value="MFS_Tpo1_MDR_like"/>
    <property type="match status" value="1"/>
</dbReference>
<feature type="transmembrane region" description="Helical" evidence="5">
    <location>
        <begin position="155"/>
        <end position="182"/>
    </location>
</feature>
<dbReference type="SUPFAM" id="SSF103473">
    <property type="entry name" value="MFS general substrate transporter"/>
    <property type="match status" value="1"/>
</dbReference>
<dbReference type="PANTHER" id="PTHR23502">
    <property type="entry name" value="MAJOR FACILITATOR SUPERFAMILY"/>
    <property type="match status" value="1"/>
</dbReference>
<keyword evidence="4 5" id="KW-0472">Membrane</keyword>
<keyword evidence="2 5" id="KW-0812">Transmembrane</keyword>
<dbReference type="STRING" id="913774.A0A0C3CSQ0"/>
<dbReference type="InParanoid" id="A0A0C3CSQ0"/>
<feature type="transmembrane region" description="Helical" evidence="5">
    <location>
        <begin position="235"/>
        <end position="254"/>
    </location>
</feature>
<reference evidence="7 8" key="1">
    <citation type="submission" date="2014-04" db="EMBL/GenBank/DDBJ databases">
        <authorList>
            <consortium name="DOE Joint Genome Institute"/>
            <person name="Kuo A."/>
            <person name="Martino E."/>
            <person name="Perotto S."/>
            <person name="Kohler A."/>
            <person name="Nagy L.G."/>
            <person name="Floudas D."/>
            <person name="Copeland A."/>
            <person name="Barry K.W."/>
            <person name="Cichocki N."/>
            <person name="Veneault-Fourrey C."/>
            <person name="LaButti K."/>
            <person name="Lindquist E.A."/>
            <person name="Lipzen A."/>
            <person name="Lundell T."/>
            <person name="Morin E."/>
            <person name="Murat C."/>
            <person name="Sun H."/>
            <person name="Tunlid A."/>
            <person name="Henrissat B."/>
            <person name="Grigoriev I.V."/>
            <person name="Hibbett D.S."/>
            <person name="Martin F."/>
            <person name="Nordberg H.P."/>
            <person name="Cantor M.N."/>
            <person name="Hua S.X."/>
        </authorList>
    </citation>
    <scope>NUCLEOTIDE SEQUENCE [LARGE SCALE GENOMIC DNA]</scope>
    <source>
        <strain evidence="7 8">Zn</strain>
    </source>
</reference>
<feature type="transmembrane region" description="Helical" evidence="5">
    <location>
        <begin position="328"/>
        <end position="350"/>
    </location>
</feature>
<evidence type="ECO:0000256" key="3">
    <source>
        <dbReference type="ARBA" id="ARBA00022989"/>
    </source>
</evidence>
<gene>
    <name evidence="7" type="ORF">OIDMADRAFT_139206</name>
</gene>
<dbReference type="EMBL" id="KN832909">
    <property type="protein sequence ID" value="KIM92697.1"/>
    <property type="molecule type" value="Genomic_DNA"/>
</dbReference>
<feature type="transmembrane region" description="Helical" evidence="5">
    <location>
        <begin position="188"/>
        <end position="214"/>
    </location>
</feature>
<feature type="transmembrane region" description="Helical" evidence="5">
    <location>
        <begin position="84"/>
        <end position="104"/>
    </location>
</feature>
<feature type="transmembrane region" description="Helical" evidence="5">
    <location>
        <begin position="260"/>
        <end position="283"/>
    </location>
</feature>
<dbReference type="PANTHER" id="PTHR23502:SF48">
    <property type="entry name" value="MULTIDRUG TRANSPORTER, PUTATIVE (AFU_ORTHOLOGUE AFUA_5G02700)-RELATED"/>
    <property type="match status" value="1"/>
</dbReference>
<dbReference type="AlphaFoldDB" id="A0A0C3CSQ0"/>
<sequence length="378" mass="41361">LFFAIVFLIPCAIAKNIQTLLVCRAIDGIAFSAPMTVVGGTLADIWRAEERGMAMATFSAAPFLGPVIGPVVGGFLSDAKGWKWLYWLQLILAGVVWIAITFTYPARILAQKAAGLRKDTGDQPYTSIIDVRTESFASYLGAYLIRPFRLLFTELIVSLVSLYMSVLYGVLYMFFVSFPVIFQEGKGYTAGITGLMFLPVAIGCGIGLLFAPLINQDYLTQRAKYRGMPPAEIRLRSMMIGCWSLPIGLFITAWTSYPHLSWVGLALGGLPMGFGFVLLYNSANNYIVDSYQHLAASALAAKTLVRSLYGAGTVLFTVQMYHKLGSQWAGSLVAFISLGCCGIPFLFYNYGAAIRKHSKYAYSGEDEEQGDISDVAEK</sequence>
<feature type="domain" description="Major facilitator superfamily (MFS) profile" evidence="6">
    <location>
        <begin position="1"/>
        <end position="357"/>
    </location>
</feature>
<dbReference type="FunFam" id="1.20.1250.20:FF:000011">
    <property type="entry name" value="MFS multidrug transporter, putative"/>
    <property type="match status" value="1"/>
</dbReference>
<evidence type="ECO:0000256" key="5">
    <source>
        <dbReference type="SAM" id="Phobius"/>
    </source>
</evidence>
<dbReference type="Pfam" id="PF07690">
    <property type="entry name" value="MFS_1"/>
    <property type="match status" value="1"/>
</dbReference>
<organism evidence="7 8">
    <name type="scientific">Oidiodendron maius (strain Zn)</name>
    <dbReference type="NCBI Taxonomy" id="913774"/>
    <lineage>
        <taxon>Eukaryota</taxon>
        <taxon>Fungi</taxon>
        <taxon>Dikarya</taxon>
        <taxon>Ascomycota</taxon>
        <taxon>Pezizomycotina</taxon>
        <taxon>Leotiomycetes</taxon>
        <taxon>Leotiomycetes incertae sedis</taxon>
        <taxon>Myxotrichaceae</taxon>
        <taxon>Oidiodendron</taxon>
    </lineage>
</organism>
<keyword evidence="8" id="KW-1185">Reference proteome</keyword>
<dbReference type="GO" id="GO:0022857">
    <property type="term" value="F:transmembrane transporter activity"/>
    <property type="evidence" value="ECO:0007669"/>
    <property type="project" value="InterPro"/>
</dbReference>
<dbReference type="InterPro" id="IPR036259">
    <property type="entry name" value="MFS_trans_sf"/>
</dbReference>
<evidence type="ECO:0000259" key="6">
    <source>
        <dbReference type="PROSITE" id="PS50850"/>
    </source>
</evidence>
<dbReference type="PROSITE" id="PS50850">
    <property type="entry name" value="MFS"/>
    <property type="match status" value="1"/>
</dbReference>
<feature type="transmembrane region" description="Helical" evidence="5">
    <location>
        <begin position="304"/>
        <end position="322"/>
    </location>
</feature>
<reference evidence="8" key="2">
    <citation type="submission" date="2015-01" db="EMBL/GenBank/DDBJ databases">
        <title>Evolutionary Origins and Diversification of the Mycorrhizal Mutualists.</title>
        <authorList>
            <consortium name="DOE Joint Genome Institute"/>
            <consortium name="Mycorrhizal Genomics Consortium"/>
            <person name="Kohler A."/>
            <person name="Kuo A."/>
            <person name="Nagy L.G."/>
            <person name="Floudas D."/>
            <person name="Copeland A."/>
            <person name="Barry K.W."/>
            <person name="Cichocki N."/>
            <person name="Veneault-Fourrey C."/>
            <person name="LaButti K."/>
            <person name="Lindquist E.A."/>
            <person name="Lipzen A."/>
            <person name="Lundell T."/>
            <person name="Morin E."/>
            <person name="Murat C."/>
            <person name="Riley R."/>
            <person name="Ohm R."/>
            <person name="Sun H."/>
            <person name="Tunlid A."/>
            <person name="Henrissat B."/>
            <person name="Grigoriev I.V."/>
            <person name="Hibbett D.S."/>
            <person name="Martin F."/>
        </authorList>
    </citation>
    <scope>NUCLEOTIDE SEQUENCE [LARGE SCALE GENOMIC DNA]</scope>
    <source>
        <strain evidence="8">Zn</strain>
    </source>
</reference>
<keyword evidence="3 5" id="KW-1133">Transmembrane helix</keyword>
<comment type="subcellular location">
    <subcellularLocation>
        <location evidence="1">Membrane</location>
        <topology evidence="1">Multi-pass membrane protein</topology>
    </subcellularLocation>
</comment>